<evidence type="ECO:0000256" key="1">
    <source>
        <dbReference type="SAM" id="MobiDB-lite"/>
    </source>
</evidence>
<accession>A0A6C0B5N7</accession>
<feature type="compositionally biased region" description="Low complexity" evidence="1">
    <location>
        <begin position="243"/>
        <end position="253"/>
    </location>
</feature>
<dbReference type="AlphaFoldDB" id="A0A6C0B5N7"/>
<name>A0A6C0B5N7_9ZZZZ</name>
<evidence type="ECO:0000256" key="2">
    <source>
        <dbReference type="SAM" id="Phobius"/>
    </source>
</evidence>
<keyword evidence="2" id="KW-0812">Transmembrane</keyword>
<proteinExistence type="predicted"/>
<organism evidence="3">
    <name type="scientific">viral metagenome</name>
    <dbReference type="NCBI Taxonomy" id="1070528"/>
    <lineage>
        <taxon>unclassified sequences</taxon>
        <taxon>metagenomes</taxon>
        <taxon>organismal metagenomes</taxon>
    </lineage>
</organism>
<keyword evidence="2" id="KW-1133">Transmembrane helix</keyword>
<evidence type="ECO:0000313" key="3">
    <source>
        <dbReference type="EMBL" id="QHS86971.1"/>
    </source>
</evidence>
<feature type="compositionally biased region" description="Polar residues" evidence="1">
    <location>
        <begin position="219"/>
        <end position="236"/>
    </location>
</feature>
<sequence>MEFLKITPFNIVTEKNTDYNDTCNIDVRTHFPNKLYLINALDNVHQKYPQYTNNYNALKYAKQLLHEEKSVIAVAIEEVKDHFKLHVKCSKKYEHMGLAYSRVAHGMRNKHSTTLLRKVPPTYKTTEDFLRHGGDVIGNMLSGYITISLVSSIVFGGSLLFNLTVLGAYHGYIKTFVEKYYKKVIVVIKERRERLLNTDASNTSPPKGHDESLPAVSNERVNVSSGKSSPNGTILNNIEEVETSSSEDSSPVEFLQIIGGGPTPSSGIATRERGYTNKSSV</sequence>
<reference evidence="3" key="1">
    <citation type="journal article" date="2020" name="Nature">
        <title>Giant virus diversity and host interactions through global metagenomics.</title>
        <authorList>
            <person name="Schulz F."/>
            <person name="Roux S."/>
            <person name="Paez-Espino D."/>
            <person name="Jungbluth S."/>
            <person name="Walsh D.A."/>
            <person name="Denef V.J."/>
            <person name="McMahon K.D."/>
            <person name="Konstantinidis K.T."/>
            <person name="Eloe-Fadrosh E.A."/>
            <person name="Kyrpides N.C."/>
            <person name="Woyke T."/>
        </authorList>
    </citation>
    <scope>NUCLEOTIDE SEQUENCE</scope>
    <source>
        <strain evidence="3">GVMAG-M-3300009422-16</strain>
    </source>
</reference>
<protein>
    <submittedName>
        <fullName evidence="3">Uncharacterized protein</fullName>
    </submittedName>
</protein>
<keyword evidence="2" id="KW-0472">Membrane</keyword>
<feature type="region of interest" description="Disordered" evidence="1">
    <location>
        <begin position="197"/>
        <end position="281"/>
    </location>
</feature>
<dbReference type="EMBL" id="MN739068">
    <property type="protein sequence ID" value="QHS86971.1"/>
    <property type="molecule type" value="Genomic_DNA"/>
</dbReference>
<feature type="transmembrane region" description="Helical" evidence="2">
    <location>
        <begin position="149"/>
        <end position="173"/>
    </location>
</feature>